<proteinExistence type="predicted"/>
<name>A0A2B7Z526_9EURO</name>
<protein>
    <submittedName>
        <fullName evidence="1">Uncharacterized protein</fullName>
    </submittedName>
</protein>
<accession>A0A2B7Z526</accession>
<reference evidence="1 2" key="1">
    <citation type="submission" date="2017-10" db="EMBL/GenBank/DDBJ databases">
        <title>Comparative genomics in systemic dimorphic fungi from Ajellomycetaceae.</title>
        <authorList>
            <person name="Munoz J.F."/>
            <person name="Mcewen J.G."/>
            <person name="Clay O.K."/>
            <person name="Cuomo C.A."/>
        </authorList>
    </citation>
    <scope>NUCLEOTIDE SEQUENCE [LARGE SCALE GENOMIC DNA]</scope>
    <source>
        <strain evidence="1 2">UAMH4076</strain>
    </source>
</reference>
<comment type="caution">
    <text evidence="1">The sequence shown here is derived from an EMBL/GenBank/DDBJ whole genome shotgun (WGS) entry which is preliminary data.</text>
</comment>
<evidence type="ECO:0000313" key="1">
    <source>
        <dbReference type="EMBL" id="PGH29006.1"/>
    </source>
</evidence>
<evidence type="ECO:0000313" key="2">
    <source>
        <dbReference type="Proteomes" id="UP000226031"/>
    </source>
</evidence>
<dbReference type="EMBL" id="PDND01000286">
    <property type="protein sequence ID" value="PGH29006.1"/>
    <property type="molecule type" value="Genomic_DNA"/>
</dbReference>
<keyword evidence="2" id="KW-1185">Reference proteome</keyword>
<dbReference type="AlphaFoldDB" id="A0A2B7Z526"/>
<sequence>DFFITDQDSILNINIDDLIKQLINYISKIKDTEHLKF</sequence>
<organism evidence="1 2">
    <name type="scientific">[Emmonsia] crescens</name>
    <dbReference type="NCBI Taxonomy" id="73230"/>
    <lineage>
        <taxon>Eukaryota</taxon>
        <taxon>Fungi</taxon>
        <taxon>Dikarya</taxon>
        <taxon>Ascomycota</taxon>
        <taxon>Pezizomycotina</taxon>
        <taxon>Eurotiomycetes</taxon>
        <taxon>Eurotiomycetidae</taxon>
        <taxon>Onygenales</taxon>
        <taxon>Ajellomycetaceae</taxon>
        <taxon>Emergomyces</taxon>
    </lineage>
</organism>
<gene>
    <name evidence="1" type="ORF">GX50_08256</name>
</gene>
<feature type="non-terminal residue" evidence="1">
    <location>
        <position position="1"/>
    </location>
</feature>
<dbReference type="Proteomes" id="UP000226031">
    <property type="component" value="Unassembled WGS sequence"/>
</dbReference>